<evidence type="ECO:0000313" key="1">
    <source>
        <dbReference type="EMBL" id="CAG5014092.1"/>
    </source>
</evidence>
<gene>
    <name evidence="1" type="ORF">PAPOLLO_LOCUS16080</name>
</gene>
<sequence length="100" mass="11309">MSARPAGLRVSAHWRPDNSGQAAAATEMYAFYSQCAHLAASGQRSLRPMRSLRRNLRPVLAAGRRDHWDSKNCRIVRQCARTGRRIFWKSLSNEGLSILK</sequence>
<keyword evidence="2" id="KW-1185">Reference proteome</keyword>
<dbReference type="AlphaFoldDB" id="A0A8S3XB03"/>
<comment type="caution">
    <text evidence="1">The sequence shown here is derived from an EMBL/GenBank/DDBJ whole genome shotgun (WGS) entry which is preliminary data.</text>
</comment>
<accession>A0A8S3XB03</accession>
<organism evidence="1 2">
    <name type="scientific">Parnassius apollo</name>
    <name type="common">Apollo butterfly</name>
    <name type="synonym">Papilio apollo</name>
    <dbReference type="NCBI Taxonomy" id="110799"/>
    <lineage>
        <taxon>Eukaryota</taxon>
        <taxon>Metazoa</taxon>
        <taxon>Ecdysozoa</taxon>
        <taxon>Arthropoda</taxon>
        <taxon>Hexapoda</taxon>
        <taxon>Insecta</taxon>
        <taxon>Pterygota</taxon>
        <taxon>Neoptera</taxon>
        <taxon>Endopterygota</taxon>
        <taxon>Lepidoptera</taxon>
        <taxon>Glossata</taxon>
        <taxon>Ditrysia</taxon>
        <taxon>Papilionoidea</taxon>
        <taxon>Papilionidae</taxon>
        <taxon>Parnassiinae</taxon>
        <taxon>Parnassini</taxon>
        <taxon>Parnassius</taxon>
        <taxon>Parnassius</taxon>
    </lineage>
</organism>
<dbReference type="EMBL" id="CAJQZP010001060">
    <property type="protein sequence ID" value="CAG5014092.1"/>
    <property type="molecule type" value="Genomic_DNA"/>
</dbReference>
<reference evidence="1" key="1">
    <citation type="submission" date="2021-04" db="EMBL/GenBank/DDBJ databases">
        <authorList>
            <person name="Tunstrom K."/>
        </authorList>
    </citation>
    <scope>NUCLEOTIDE SEQUENCE</scope>
</reference>
<name>A0A8S3XB03_PARAO</name>
<protein>
    <submittedName>
        <fullName evidence="1">(apollo) hypothetical protein</fullName>
    </submittedName>
</protein>
<evidence type="ECO:0000313" key="2">
    <source>
        <dbReference type="Proteomes" id="UP000691718"/>
    </source>
</evidence>
<proteinExistence type="predicted"/>
<dbReference type="Proteomes" id="UP000691718">
    <property type="component" value="Unassembled WGS sequence"/>
</dbReference>